<evidence type="ECO:0000256" key="5">
    <source>
        <dbReference type="ARBA" id="ARBA00014880"/>
    </source>
</evidence>
<reference evidence="16" key="1">
    <citation type="submission" date="2015-10" db="EMBL/GenBank/DDBJ databases">
        <authorList>
            <person name="Devillers H."/>
        </authorList>
    </citation>
    <scope>NUCLEOTIDE SEQUENCE [LARGE SCALE GENOMIC DNA]</scope>
</reference>
<keyword evidence="8" id="KW-0479">Metal-binding</keyword>
<dbReference type="GO" id="GO:0008180">
    <property type="term" value="C:COP9 signalosome"/>
    <property type="evidence" value="ECO:0007669"/>
    <property type="project" value="UniProtKB-KW"/>
</dbReference>
<keyword evidence="6" id="KW-0963">Cytoplasm</keyword>
<evidence type="ECO:0000256" key="9">
    <source>
        <dbReference type="ARBA" id="ARBA00022790"/>
    </source>
</evidence>
<keyword evidence="11" id="KW-0862">Zinc</keyword>
<evidence type="ECO:0000256" key="4">
    <source>
        <dbReference type="ARBA" id="ARBA00011098"/>
    </source>
</evidence>
<evidence type="ECO:0000256" key="2">
    <source>
        <dbReference type="ARBA" id="ARBA00004496"/>
    </source>
</evidence>
<keyword evidence="16" id="KW-1185">Reference proteome</keyword>
<evidence type="ECO:0000313" key="15">
    <source>
        <dbReference type="EMBL" id="CUS22398.1"/>
    </source>
</evidence>
<dbReference type="SMART" id="SM00232">
    <property type="entry name" value="JAB_MPN"/>
    <property type="match status" value="1"/>
</dbReference>
<dbReference type="InterPro" id="IPR037518">
    <property type="entry name" value="MPN"/>
</dbReference>
<accession>A0A0P1KRS1</accession>
<evidence type="ECO:0000256" key="12">
    <source>
        <dbReference type="ARBA" id="ARBA00023049"/>
    </source>
</evidence>
<keyword evidence="7" id="KW-0645">Protease</keyword>
<dbReference type="InterPro" id="IPR050242">
    <property type="entry name" value="JAMM_MPN+_peptidase_M67A"/>
</dbReference>
<keyword evidence="12" id="KW-0482">Metalloprotease</keyword>
<gene>
    <name evidence="15" type="ORF">LAQU0_S05e04478g</name>
</gene>
<feature type="domain" description="MPN" evidence="14">
    <location>
        <begin position="75"/>
        <end position="213"/>
    </location>
</feature>
<dbReference type="InterPro" id="IPR000555">
    <property type="entry name" value="JAMM/MPN+_dom"/>
</dbReference>
<dbReference type="GO" id="GO:0008237">
    <property type="term" value="F:metallopeptidase activity"/>
    <property type="evidence" value="ECO:0007669"/>
    <property type="project" value="UniProtKB-KW"/>
</dbReference>
<keyword evidence="13" id="KW-0539">Nucleus</keyword>
<evidence type="ECO:0000256" key="7">
    <source>
        <dbReference type="ARBA" id="ARBA00022670"/>
    </source>
</evidence>
<dbReference type="GO" id="GO:0005737">
    <property type="term" value="C:cytoplasm"/>
    <property type="evidence" value="ECO:0007669"/>
    <property type="project" value="UniProtKB-SubCell"/>
</dbReference>
<evidence type="ECO:0000313" key="16">
    <source>
        <dbReference type="Proteomes" id="UP000236544"/>
    </source>
</evidence>
<dbReference type="Pfam" id="PF01398">
    <property type="entry name" value="JAB"/>
    <property type="match status" value="1"/>
</dbReference>
<protein>
    <recommendedName>
        <fullName evidence="5">COP9 signalosome complex subunit 5</fullName>
    </recommendedName>
</protein>
<evidence type="ECO:0000256" key="8">
    <source>
        <dbReference type="ARBA" id="ARBA00022723"/>
    </source>
</evidence>
<evidence type="ECO:0000256" key="3">
    <source>
        <dbReference type="ARBA" id="ARBA00006008"/>
    </source>
</evidence>
<dbReference type="FunFam" id="3.40.140.10:FF:000203">
    <property type="entry name" value="COP9 signalosome complex subunit 5"/>
    <property type="match status" value="1"/>
</dbReference>
<dbReference type="PANTHER" id="PTHR10410">
    <property type="entry name" value="EUKARYOTIC TRANSLATION INITIATION FACTOR 3 -RELATED"/>
    <property type="match status" value="1"/>
</dbReference>
<name>A0A0P1KRS1_9SACH</name>
<keyword evidence="10" id="KW-0378">Hydrolase</keyword>
<organism evidence="15 16">
    <name type="scientific">Lachancea quebecensis</name>
    <dbReference type="NCBI Taxonomy" id="1654605"/>
    <lineage>
        <taxon>Eukaryota</taxon>
        <taxon>Fungi</taxon>
        <taxon>Dikarya</taxon>
        <taxon>Ascomycota</taxon>
        <taxon>Saccharomycotina</taxon>
        <taxon>Saccharomycetes</taxon>
        <taxon>Saccharomycetales</taxon>
        <taxon>Saccharomycetaceae</taxon>
        <taxon>Lachancea</taxon>
    </lineage>
</organism>
<dbReference type="GO" id="GO:0046872">
    <property type="term" value="F:metal ion binding"/>
    <property type="evidence" value="ECO:0007669"/>
    <property type="project" value="UniProtKB-KW"/>
</dbReference>
<evidence type="ECO:0000256" key="1">
    <source>
        <dbReference type="ARBA" id="ARBA00004123"/>
    </source>
</evidence>
<evidence type="ECO:0000256" key="10">
    <source>
        <dbReference type="ARBA" id="ARBA00022801"/>
    </source>
</evidence>
<evidence type="ECO:0000256" key="6">
    <source>
        <dbReference type="ARBA" id="ARBA00022490"/>
    </source>
</evidence>
<evidence type="ECO:0000256" key="13">
    <source>
        <dbReference type="ARBA" id="ARBA00023242"/>
    </source>
</evidence>
<dbReference type="EMBL" id="LN890537">
    <property type="protein sequence ID" value="CUS22398.1"/>
    <property type="molecule type" value="Genomic_DNA"/>
</dbReference>
<keyword evidence="9" id="KW-0736">Signalosome</keyword>
<sequence>MHYSHETCKDLRAKAHLIAQQLKDAEEGQGSIVMSERDDFADQPKFLGDLLHRQIRSDVKEEPELKHNSRYFKKVLLSNMASYKILKHALKGGDVEIMGMLVGTTHRDSIVVFDCYPLPVEGTETRVNAQLESYEYMVQYMNEVYDSCAHPKNIVGWYHSHPGYGCWLSGIDVQTQELNQTFQDPYIAVVVDPKKSAEDKRLSIGAFRTLNGDEIPENVGQYEDSHYGHHSYKYYELEVNVFMSAFDRTLEQLQLRFDVSSSENPESSMMLEQLLESVRNWNNFRKLTNPNQFLVQNPRQSDYCVEGHEVDIGVEFSSFSRRSSRASSVTSSKDESTGSDVDMISNAMAGDYSTESSLPPASLAQPGIVTSEVEIPQLRSFEREYYLHKMKLNLAKLIEYERLRYYKDTFTL</sequence>
<dbReference type="Proteomes" id="UP000236544">
    <property type="component" value="Unassembled WGS sequence"/>
</dbReference>
<dbReference type="CDD" id="cd08069">
    <property type="entry name" value="MPN_RPN11_CSN5"/>
    <property type="match status" value="1"/>
</dbReference>
<dbReference type="PROSITE" id="PS50249">
    <property type="entry name" value="MPN"/>
    <property type="match status" value="1"/>
</dbReference>
<dbReference type="Gene3D" id="3.40.140.10">
    <property type="entry name" value="Cytidine Deaminase, domain 2"/>
    <property type="match status" value="1"/>
</dbReference>
<dbReference type="GO" id="GO:0006508">
    <property type="term" value="P:proteolysis"/>
    <property type="evidence" value="ECO:0007669"/>
    <property type="project" value="UniProtKB-KW"/>
</dbReference>
<dbReference type="OrthoDB" id="605656at2759"/>
<dbReference type="AlphaFoldDB" id="A0A0P1KRS1"/>
<comment type="similarity">
    <text evidence="3">Belongs to the peptidase M67A family. CSN5 subfamily.</text>
</comment>
<comment type="subunit">
    <text evidence="4">Component of the COP9 signalosome (CSN) complex.</text>
</comment>
<dbReference type="SUPFAM" id="SSF102712">
    <property type="entry name" value="JAB1/MPN domain"/>
    <property type="match status" value="1"/>
</dbReference>
<evidence type="ECO:0000259" key="14">
    <source>
        <dbReference type="PROSITE" id="PS50249"/>
    </source>
</evidence>
<evidence type="ECO:0000256" key="11">
    <source>
        <dbReference type="ARBA" id="ARBA00022833"/>
    </source>
</evidence>
<comment type="subcellular location">
    <subcellularLocation>
        <location evidence="2">Cytoplasm</location>
    </subcellularLocation>
    <subcellularLocation>
        <location evidence="1">Nucleus</location>
    </subcellularLocation>
</comment>
<proteinExistence type="inferred from homology"/>